<gene>
    <name evidence="2" type="ORF">Pmar_PMAR017305</name>
</gene>
<dbReference type="InParanoid" id="C5LH82"/>
<accession>C5LH82</accession>
<dbReference type="Proteomes" id="UP000007800">
    <property type="component" value="Unassembled WGS sequence"/>
</dbReference>
<name>C5LH82_PERM5</name>
<protein>
    <submittedName>
        <fullName evidence="2">Uncharacterized protein</fullName>
    </submittedName>
</protein>
<dbReference type="GeneID" id="9044487"/>
<evidence type="ECO:0000313" key="2">
    <source>
        <dbReference type="EMBL" id="EER03891.1"/>
    </source>
</evidence>
<feature type="region of interest" description="Disordered" evidence="1">
    <location>
        <begin position="1"/>
        <end position="65"/>
    </location>
</feature>
<dbReference type="RefSeq" id="XP_002772075.1">
    <property type="nucleotide sequence ID" value="XM_002772029.1"/>
</dbReference>
<organism evidence="3">
    <name type="scientific">Perkinsus marinus (strain ATCC 50983 / TXsc)</name>
    <dbReference type="NCBI Taxonomy" id="423536"/>
    <lineage>
        <taxon>Eukaryota</taxon>
        <taxon>Sar</taxon>
        <taxon>Alveolata</taxon>
        <taxon>Perkinsozoa</taxon>
        <taxon>Perkinsea</taxon>
        <taxon>Perkinsida</taxon>
        <taxon>Perkinsidae</taxon>
        <taxon>Perkinsus</taxon>
    </lineage>
</organism>
<reference evidence="2 3" key="1">
    <citation type="submission" date="2008-07" db="EMBL/GenBank/DDBJ databases">
        <authorList>
            <person name="El-Sayed N."/>
            <person name="Caler E."/>
            <person name="Inman J."/>
            <person name="Amedeo P."/>
            <person name="Hass B."/>
            <person name="Wortman J."/>
        </authorList>
    </citation>
    <scope>NUCLEOTIDE SEQUENCE [LARGE SCALE GENOMIC DNA]</scope>
    <source>
        <strain evidence="3">ATCC 50983 / TXsc</strain>
    </source>
</reference>
<sequence length="65" mass="6486">MENPRTEKAADAVGGSLGGQLGALQSHLLRNPDDSVHEGAGSNADCTGDADDVAQSGHAEELGNA</sequence>
<dbReference type="AlphaFoldDB" id="C5LH82"/>
<evidence type="ECO:0000313" key="3">
    <source>
        <dbReference type="Proteomes" id="UP000007800"/>
    </source>
</evidence>
<keyword evidence="3" id="KW-1185">Reference proteome</keyword>
<evidence type="ECO:0000256" key="1">
    <source>
        <dbReference type="SAM" id="MobiDB-lite"/>
    </source>
</evidence>
<feature type="compositionally biased region" description="Basic and acidic residues" evidence="1">
    <location>
        <begin position="1"/>
        <end position="10"/>
    </location>
</feature>
<proteinExistence type="predicted"/>
<dbReference type="EMBL" id="GG682011">
    <property type="protein sequence ID" value="EER03891.1"/>
    <property type="molecule type" value="Genomic_DNA"/>
</dbReference>